<proteinExistence type="predicted"/>
<dbReference type="EMBL" id="JAAALK010000289">
    <property type="protein sequence ID" value="KAG8048779.1"/>
    <property type="molecule type" value="Genomic_DNA"/>
</dbReference>
<evidence type="ECO:0000313" key="3">
    <source>
        <dbReference type="Proteomes" id="UP000729402"/>
    </source>
</evidence>
<keyword evidence="3" id="KW-1185">Reference proteome</keyword>
<keyword evidence="1" id="KW-0862">Zinc</keyword>
<sequence length="106" mass="12017">MATSFQGMATKCTACDKTLYRVNKLTADIKIAYYNSFEGVLYCMPHFYQLFKRIGSLDKNFEGTPKVVRPERTIESENATAVSSAFAGIREKYVGCNKTVYQLRGY</sequence>
<comment type="caution">
    <text evidence="2">The sequence shown here is derived from an EMBL/GenBank/DDBJ whole genome shotgun (WGS) entry which is preliminary data.</text>
</comment>
<gene>
    <name evidence="2" type="ORF">GUJ93_ZPchr0009g326</name>
</gene>
<dbReference type="Proteomes" id="UP000729402">
    <property type="component" value="Unassembled WGS sequence"/>
</dbReference>
<name>A0A8J5RMU6_ZIZPA</name>
<evidence type="ECO:0000313" key="2">
    <source>
        <dbReference type="EMBL" id="KAG8048779.1"/>
    </source>
</evidence>
<keyword evidence="1" id="KW-0479">Metal-binding</keyword>
<keyword evidence="1" id="KW-0440">LIM domain</keyword>
<evidence type="ECO:0000256" key="1">
    <source>
        <dbReference type="ARBA" id="ARBA00023038"/>
    </source>
</evidence>
<dbReference type="PANTHER" id="PTHR24206">
    <property type="entry name" value="OS06G0237300 PROTEIN"/>
    <property type="match status" value="1"/>
</dbReference>
<reference evidence="2" key="2">
    <citation type="submission" date="2021-02" db="EMBL/GenBank/DDBJ databases">
        <authorList>
            <person name="Kimball J.A."/>
            <person name="Haas M.W."/>
            <person name="Macchietto M."/>
            <person name="Kono T."/>
            <person name="Duquette J."/>
            <person name="Shao M."/>
        </authorList>
    </citation>
    <scope>NUCLEOTIDE SEQUENCE</scope>
    <source>
        <tissue evidence="2">Fresh leaf tissue</tissue>
    </source>
</reference>
<organism evidence="2 3">
    <name type="scientific">Zizania palustris</name>
    <name type="common">Northern wild rice</name>
    <dbReference type="NCBI Taxonomy" id="103762"/>
    <lineage>
        <taxon>Eukaryota</taxon>
        <taxon>Viridiplantae</taxon>
        <taxon>Streptophyta</taxon>
        <taxon>Embryophyta</taxon>
        <taxon>Tracheophyta</taxon>
        <taxon>Spermatophyta</taxon>
        <taxon>Magnoliopsida</taxon>
        <taxon>Liliopsida</taxon>
        <taxon>Poales</taxon>
        <taxon>Poaceae</taxon>
        <taxon>BOP clade</taxon>
        <taxon>Oryzoideae</taxon>
        <taxon>Oryzeae</taxon>
        <taxon>Zizaniinae</taxon>
        <taxon>Zizania</taxon>
    </lineage>
</organism>
<dbReference type="OrthoDB" id="6129702at2759"/>
<protein>
    <recommendedName>
        <fullName evidence="4">LIM zinc-binding domain-containing protein</fullName>
    </recommendedName>
</protein>
<accession>A0A8J5RMU6</accession>
<reference evidence="2" key="1">
    <citation type="journal article" date="2021" name="bioRxiv">
        <title>Whole Genome Assembly and Annotation of Northern Wild Rice, Zizania palustris L., Supports a Whole Genome Duplication in the Zizania Genus.</title>
        <authorList>
            <person name="Haas M."/>
            <person name="Kono T."/>
            <person name="Macchietto M."/>
            <person name="Millas R."/>
            <person name="McGilp L."/>
            <person name="Shao M."/>
            <person name="Duquette J."/>
            <person name="Hirsch C.N."/>
            <person name="Kimball J."/>
        </authorList>
    </citation>
    <scope>NUCLEOTIDE SEQUENCE</scope>
    <source>
        <tissue evidence="2">Fresh leaf tissue</tissue>
    </source>
</reference>
<dbReference type="AlphaFoldDB" id="A0A8J5RMU6"/>
<evidence type="ECO:0008006" key="4">
    <source>
        <dbReference type="Google" id="ProtNLM"/>
    </source>
</evidence>